<sequence>MIKSLVYPCLLAFCLGAYATTASADTTSTPLASSVTAQDRSKPLGWQDAPTTTSSVDTPVCNDAAYAKPEVHGVVSTGIATGSHMGTVTGEAGAVSLTKRLGDCGRPLGSIGVSVGAGRINGGGMRAPGF</sequence>
<feature type="chain" id="PRO_5031213338" evidence="2">
    <location>
        <begin position="25"/>
        <end position="130"/>
    </location>
</feature>
<evidence type="ECO:0000256" key="2">
    <source>
        <dbReference type="SAM" id="SignalP"/>
    </source>
</evidence>
<feature type="signal peptide" evidence="2">
    <location>
        <begin position="1"/>
        <end position="24"/>
    </location>
</feature>
<accession>A0A7V8FLP8</accession>
<reference evidence="4" key="1">
    <citation type="journal article" date="2020" name="MBio">
        <title>Horizontal gene transfer to a defensive symbiont with a reduced genome amongst a multipartite beetle microbiome.</title>
        <authorList>
            <person name="Waterworth S.C."/>
            <person name="Florez L.V."/>
            <person name="Rees E.R."/>
            <person name="Hertweck C."/>
            <person name="Kaltenpoth M."/>
            <person name="Kwan J.C."/>
        </authorList>
    </citation>
    <scope>NUCLEOTIDE SEQUENCE [LARGE SCALE GENOMIC DNA]</scope>
</reference>
<evidence type="ECO:0000256" key="1">
    <source>
        <dbReference type="SAM" id="MobiDB-lite"/>
    </source>
</evidence>
<evidence type="ECO:0000313" key="3">
    <source>
        <dbReference type="EMBL" id="KAF1019450.1"/>
    </source>
</evidence>
<keyword evidence="2" id="KW-0732">Signal</keyword>
<dbReference type="EMBL" id="WNDQ01000055">
    <property type="protein sequence ID" value="KAF1019450.1"/>
    <property type="molecule type" value="Genomic_DNA"/>
</dbReference>
<comment type="caution">
    <text evidence="3">The sequence shown here is derived from an EMBL/GenBank/DDBJ whole genome shotgun (WGS) entry which is preliminary data.</text>
</comment>
<dbReference type="AlphaFoldDB" id="A0A7V8FLP8"/>
<organism evidence="3 4">
    <name type="scientific">Paracidovorax wautersii</name>
    <dbReference type="NCBI Taxonomy" id="1177982"/>
    <lineage>
        <taxon>Bacteria</taxon>
        <taxon>Pseudomonadati</taxon>
        <taxon>Pseudomonadota</taxon>
        <taxon>Betaproteobacteria</taxon>
        <taxon>Burkholderiales</taxon>
        <taxon>Comamonadaceae</taxon>
        <taxon>Paracidovorax</taxon>
    </lineage>
</organism>
<dbReference type="Proteomes" id="UP000461670">
    <property type="component" value="Unassembled WGS sequence"/>
</dbReference>
<name>A0A7V8FLP8_9BURK</name>
<protein>
    <submittedName>
        <fullName evidence="3">Uncharacterized protein</fullName>
    </submittedName>
</protein>
<proteinExistence type="predicted"/>
<feature type="region of interest" description="Disordered" evidence="1">
    <location>
        <begin position="29"/>
        <end position="55"/>
    </location>
</feature>
<evidence type="ECO:0000313" key="4">
    <source>
        <dbReference type="Proteomes" id="UP000461670"/>
    </source>
</evidence>
<gene>
    <name evidence="3" type="ORF">GAK30_03113</name>
</gene>